<name>A0A2D4J318_MICLE</name>
<dbReference type="EMBL" id="IACK01149641">
    <property type="protein sequence ID" value="LAA90866.1"/>
    <property type="molecule type" value="Transcribed_RNA"/>
</dbReference>
<proteinExistence type="predicted"/>
<dbReference type="AlphaFoldDB" id="A0A2D4J318"/>
<reference evidence="1" key="2">
    <citation type="submission" date="2017-11" db="EMBL/GenBank/DDBJ databases">
        <title>Coralsnake Venomics: Analyses of Venom Gland Transcriptomes and Proteomes of Six Brazilian Taxa.</title>
        <authorList>
            <person name="Aird S.D."/>
            <person name="Jorge da Silva N."/>
            <person name="Qiu L."/>
            <person name="Villar-Briones A."/>
            <person name="Aparecida-Saddi V."/>
            <person name="Campos-Telles M.P."/>
            <person name="Grau M."/>
            <person name="Mikheyev A.S."/>
        </authorList>
    </citation>
    <scope>NUCLEOTIDE SEQUENCE</scope>
    <source>
        <tissue evidence="1">Venom_gland</tissue>
    </source>
</reference>
<protein>
    <submittedName>
        <fullName evidence="1">Uncharacterized protein</fullName>
    </submittedName>
</protein>
<evidence type="ECO:0000313" key="1">
    <source>
        <dbReference type="EMBL" id="LAA90866.1"/>
    </source>
</evidence>
<sequence length="115" mass="12754">MSCIRIRKECFLQLSGQQNWNLSETNLTVNLKNSLGCKLKLAYVAGQQQILPSLQKIQSSVTFLNRSKPQTLSIRKIKSRTILNQAVFFLSCPVSGGQNSSLMVKKAHSSTNEGP</sequence>
<organism evidence="1">
    <name type="scientific">Micrurus lemniscatus lemniscatus</name>
    <dbReference type="NCBI Taxonomy" id="129467"/>
    <lineage>
        <taxon>Eukaryota</taxon>
        <taxon>Metazoa</taxon>
        <taxon>Chordata</taxon>
        <taxon>Craniata</taxon>
        <taxon>Vertebrata</taxon>
        <taxon>Euteleostomi</taxon>
        <taxon>Lepidosauria</taxon>
        <taxon>Squamata</taxon>
        <taxon>Bifurcata</taxon>
        <taxon>Unidentata</taxon>
        <taxon>Episquamata</taxon>
        <taxon>Toxicofera</taxon>
        <taxon>Serpentes</taxon>
        <taxon>Colubroidea</taxon>
        <taxon>Elapidae</taxon>
        <taxon>Elapinae</taxon>
        <taxon>Micrurus</taxon>
    </lineage>
</organism>
<dbReference type="EMBL" id="IACK01149642">
    <property type="protein sequence ID" value="LAA90869.1"/>
    <property type="molecule type" value="Transcribed_RNA"/>
</dbReference>
<reference evidence="1" key="1">
    <citation type="submission" date="2017-07" db="EMBL/GenBank/DDBJ databases">
        <authorList>
            <person name="Mikheyev A."/>
            <person name="Grau M."/>
        </authorList>
    </citation>
    <scope>NUCLEOTIDE SEQUENCE</scope>
    <source>
        <tissue evidence="1">Venom_gland</tissue>
    </source>
</reference>
<accession>A0A2D4J318</accession>